<reference evidence="1 2" key="2">
    <citation type="submission" date="2018-11" db="EMBL/GenBank/DDBJ databases">
        <authorList>
            <consortium name="Pathogen Informatics"/>
        </authorList>
    </citation>
    <scope>NUCLEOTIDE SEQUENCE [LARGE SCALE GENOMIC DNA]</scope>
</reference>
<dbReference type="WBParaSite" id="GPUH_0000179501-mRNA-1">
    <property type="protein sequence ID" value="GPUH_0000179501-mRNA-1"/>
    <property type="gene ID" value="GPUH_0000179501"/>
</dbReference>
<gene>
    <name evidence="1" type="ORF">GPUH_LOCUS1791</name>
</gene>
<evidence type="ECO:0000313" key="1">
    <source>
        <dbReference type="EMBL" id="VDK30939.1"/>
    </source>
</evidence>
<sequence>MPRLLPNSALEKYVCHTVTEVLIKLFEKPSVDQPIMDVTQHRGSFSKLIQSLGELQFELTKKNATKSWYRVVECVKRLSKCGQITAEDNGVMLPANVSMPPVSSAATAKQRWQSAAHSARFINISQANARSKARLLTSRSMRTTESFSDVVSCYQAMVIEFKVFALPLQAAETSVLVDVLHAPERLFTVGSDLFEKCENGGVIAKLIQHCKSLLQHEQETLCVRVLQTLCRMASSAKYNFISQVRYFLYTLENIVPYSGSGGREQGKDGEVVELIE</sequence>
<dbReference type="Proteomes" id="UP000271098">
    <property type="component" value="Unassembled WGS sequence"/>
</dbReference>
<name>A0A183CZA0_9BILA</name>
<dbReference type="AlphaFoldDB" id="A0A183CZA0"/>
<proteinExistence type="predicted"/>
<evidence type="ECO:0000313" key="2">
    <source>
        <dbReference type="Proteomes" id="UP000271098"/>
    </source>
</evidence>
<dbReference type="InterPro" id="IPR015925">
    <property type="entry name" value="Ryanodine_IP3_receptor"/>
</dbReference>
<accession>A0A183CZA0</accession>
<organism evidence="3">
    <name type="scientific">Gongylonema pulchrum</name>
    <dbReference type="NCBI Taxonomy" id="637853"/>
    <lineage>
        <taxon>Eukaryota</taxon>
        <taxon>Metazoa</taxon>
        <taxon>Ecdysozoa</taxon>
        <taxon>Nematoda</taxon>
        <taxon>Chromadorea</taxon>
        <taxon>Rhabditida</taxon>
        <taxon>Spirurina</taxon>
        <taxon>Spiruromorpha</taxon>
        <taxon>Spiruroidea</taxon>
        <taxon>Gongylonematidae</taxon>
        <taxon>Gongylonema</taxon>
    </lineage>
</organism>
<dbReference type="EMBL" id="UYRT01002342">
    <property type="protein sequence ID" value="VDK30939.1"/>
    <property type="molecule type" value="Genomic_DNA"/>
</dbReference>
<keyword evidence="2" id="KW-1185">Reference proteome</keyword>
<dbReference type="PANTHER" id="PTHR45816">
    <property type="entry name" value="MIR DOMAIN-CONTAINING PROTEIN"/>
    <property type="match status" value="1"/>
</dbReference>
<reference evidence="3" key="1">
    <citation type="submission" date="2016-06" db="UniProtKB">
        <authorList>
            <consortium name="WormBaseParasite"/>
        </authorList>
    </citation>
    <scope>IDENTIFICATION</scope>
</reference>
<evidence type="ECO:0000313" key="3">
    <source>
        <dbReference type="WBParaSite" id="GPUH_0000179501-mRNA-1"/>
    </source>
</evidence>
<dbReference type="PANTHER" id="PTHR45816:SF4">
    <property type="entry name" value="RYR_IP3R HOMOLOGY ASSOCIATED DOMAIN-CONTAINING PROTEIN"/>
    <property type="match status" value="1"/>
</dbReference>
<dbReference type="OrthoDB" id="5869798at2759"/>
<protein>
    <submittedName>
        <fullName evidence="3">Cell differentiation protein RQCD1 homolog</fullName>
    </submittedName>
</protein>
<dbReference type="GO" id="GO:0006816">
    <property type="term" value="P:calcium ion transport"/>
    <property type="evidence" value="ECO:0007669"/>
    <property type="project" value="InterPro"/>
</dbReference>